<evidence type="ECO:0000256" key="3">
    <source>
        <dbReference type="SAM" id="SignalP"/>
    </source>
</evidence>
<gene>
    <name evidence="5" type="ORF">GCM10009665_23930</name>
</gene>
<evidence type="ECO:0000256" key="2">
    <source>
        <dbReference type="SAM" id="MobiDB-lite"/>
    </source>
</evidence>
<evidence type="ECO:0000313" key="5">
    <source>
        <dbReference type="EMBL" id="GAA1232881.1"/>
    </source>
</evidence>
<dbReference type="InterPro" id="IPR052750">
    <property type="entry name" value="GH18_Chitinase"/>
</dbReference>
<dbReference type="Proteomes" id="UP001500037">
    <property type="component" value="Unassembled WGS sequence"/>
</dbReference>
<feature type="region of interest" description="Disordered" evidence="2">
    <location>
        <begin position="170"/>
        <end position="215"/>
    </location>
</feature>
<sequence length="509" mass="51968">MPRALHRQASSRRAKLLSLGCAALLATGTLTALAAGADAADGNLLANPGFESGLGPWTCTGSAGSVVTSPVHGGTHALQGAASAGDTAQCTQTVAVQPNTSYTLSAWVQGHYVYLGATGAGVTDPARWTPGGSTWTQLSGGFTTGANTTSVTVYLHGWYGQGSYLADDVVLSGPGGTPTPPSTPPATTPPVTAPPTTTPPTSTPPTTAPPTTTPPKVAVPVAPYVDMGAWPTPSLTADAAGSGIRSFTLAFVTSVGCKASWFNAYDPRAAWAKDQIDAVRAAGGDVKVSFGGASGTELAAACGTVDSLFAEYDAVVSAYGLTYVDFDIEGAAVSDTAANDRRSAALARLQKAHPGLKVSLTLPVLPEGLTAEGVAIVRSAITAGVDLDLVNVMAMDYGRAGTNYGDAAVQAAQSTHDQLKALYPGKSDAQLWAAVGLTPMIGENDDHNVFDQAAAQQVVTFAQQHHLGELAFWELSRDANACTGGALYKCTNVAQQPFDFSKIFAKYTG</sequence>
<feature type="domain" description="GH18" evidence="4">
    <location>
        <begin position="215"/>
        <end position="509"/>
    </location>
</feature>
<proteinExistence type="predicted"/>
<reference evidence="6" key="1">
    <citation type="journal article" date="2019" name="Int. J. Syst. Evol. Microbiol.">
        <title>The Global Catalogue of Microorganisms (GCM) 10K type strain sequencing project: providing services to taxonomists for standard genome sequencing and annotation.</title>
        <authorList>
            <consortium name="The Broad Institute Genomics Platform"/>
            <consortium name="The Broad Institute Genome Sequencing Center for Infectious Disease"/>
            <person name="Wu L."/>
            <person name="Ma J."/>
        </authorList>
    </citation>
    <scope>NUCLEOTIDE SEQUENCE [LARGE SCALE GENOMIC DNA]</scope>
    <source>
        <strain evidence="6">JCM 13004</strain>
    </source>
</reference>
<evidence type="ECO:0000256" key="1">
    <source>
        <dbReference type="ARBA" id="ARBA00022801"/>
    </source>
</evidence>
<dbReference type="EMBL" id="BAAALF010000032">
    <property type="protein sequence ID" value="GAA1232881.1"/>
    <property type="molecule type" value="Genomic_DNA"/>
</dbReference>
<feature type="compositionally biased region" description="Pro residues" evidence="2">
    <location>
        <begin position="177"/>
        <end position="213"/>
    </location>
</feature>
<feature type="signal peptide" evidence="3">
    <location>
        <begin position="1"/>
        <end position="34"/>
    </location>
</feature>
<name>A0ABP4GRA3_9ACTN</name>
<evidence type="ECO:0000313" key="6">
    <source>
        <dbReference type="Proteomes" id="UP001500037"/>
    </source>
</evidence>
<dbReference type="Gene3D" id="3.20.20.80">
    <property type="entry name" value="Glycosidases"/>
    <property type="match status" value="1"/>
</dbReference>
<keyword evidence="1" id="KW-0378">Hydrolase</keyword>
<accession>A0ABP4GRA3</accession>
<dbReference type="PANTHER" id="PTHR42976">
    <property type="entry name" value="BIFUNCTIONAL CHITINASE/LYSOZYME-RELATED"/>
    <property type="match status" value="1"/>
</dbReference>
<dbReference type="RefSeq" id="WP_344441363.1">
    <property type="nucleotide sequence ID" value="NZ_BAAALF010000032.1"/>
</dbReference>
<dbReference type="InterPro" id="IPR003305">
    <property type="entry name" value="CenC_carb-bd"/>
</dbReference>
<dbReference type="PANTHER" id="PTHR42976:SF1">
    <property type="entry name" value="GH18 DOMAIN-CONTAINING PROTEIN-RELATED"/>
    <property type="match status" value="1"/>
</dbReference>
<dbReference type="PROSITE" id="PS51910">
    <property type="entry name" value="GH18_2"/>
    <property type="match status" value="1"/>
</dbReference>
<evidence type="ECO:0000259" key="4">
    <source>
        <dbReference type="PROSITE" id="PS51910"/>
    </source>
</evidence>
<keyword evidence="6" id="KW-1185">Reference proteome</keyword>
<feature type="chain" id="PRO_5046336530" description="GH18 domain-containing protein" evidence="3">
    <location>
        <begin position="35"/>
        <end position="509"/>
    </location>
</feature>
<dbReference type="InterPro" id="IPR001223">
    <property type="entry name" value="Glyco_hydro18_cat"/>
</dbReference>
<dbReference type="InterPro" id="IPR017853">
    <property type="entry name" value="GH"/>
</dbReference>
<organism evidence="5 6">
    <name type="scientific">Kitasatospora nipponensis</name>
    <dbReference type="NCBI Taxonomy" id="258049"/>
    <lineage>
        <taxon>Bacteria</taxon>
        <taxon>Bacillati</taxon>
        <taxon>Actinomycetota</taxon>
        <taxon>Actinomycetes</taxon>
        <taxon>Kitasatosporales</taxon>
        <taxon>Streptomycetaceae</taxon>
        <taxon>Kitasatospora</taxon>
    </lineage>
</organism>
<keyword evidence="3" id="KW-0732">Signal</keyword>
<dbReference type="SUPFAM" id="SSF51445">
    <property type="entry name" value="(Trans)glycosidases"/>
    <property type="match status" value="1"/>
</dbReference>
<dbReference type="Pfam" id="PF02018">
    <property type="entry name" value="CBM_4_9"/>
    <property type="match status" value="1"/>
</dbReference>
<comment type="caution">
    <text evidence="5">The sequence shown here is derived from an EMBL/GenBank/DDBJ whole genome shotgun (WGS) entry which is preliminary data.</text>
</comment>
<dbReference type="Gene3D" id="2.60.120.260">
    <property type="entry name" value="Galactose-binding domain-like"/>
    <property type="match status" value="1"/>
</dbReference>
<dbReference type="CDD" id="cd06543">
    <property type="entry name" value="GH18_PF-ChiA-like"/>
    <property type="match status" value="1"/>
</dbReference>
<protein>
    <recommendedName>
        <fullName evidence="4">GH18 domain-containing protein</fullName>
    </recommendedName>
</protein>
<dbReference type="InterPro" id="IPR008979">
    <property type="entry name" value="Galactose-bd-like_sf"/>
</dbReference>
<dbReference type="SUPFAM" id="SSF49785">
    <property type="entry name" value="Galactose-binding domain-like"/>
    <property type="match status" value="1"/>
</dbReference>